<comment type="similarity">
    <text evidence="11 13">Belongs to the RecA family. RadA subfamily.</text>
</comment>
<evidence type="ECO:0000256" key="7">
    <source>
        <dbReference type="ARBA" id="ARBA00022840"/>
    </source>
</evidence>
<evidence type="ECO:0000256" key="12">
    <source>
        <dbReference type="NCBIfam" id="TIGR00416"/>
    </source>
</evidence>
<dbReference type="InterPro" id="IPR020588">
    <property type="entry name" value="RecA_ATP-bd"/>
</dbReference>
<evidence type="ECO:0000256" key="1">
    <source>
        <dbReference type="ARBA" id="ARBA00022723"/>
    </source>
</evidence>
<organism evidence="15 16">
    <name type="scientific">Marinomonas arenicola</name>
    <dbReference type="NCBI Taxonomy" id="569601"/>
    <lineage>
        <taxon>Bacteria</taxon>
        <taxon>Pseudomonadati</taxon>
        <taxon>Pseudomonadota</taxon>
        <taxon>Gammaproteobacteria</taxon>
        <taxon>Oceanospirillales</taxon>
        <taxon>Oceanospirillaceae</taxon>
        <taxon>Marinomonas</taxon>
    </lineage>
</organism>
<proteinExistence type="inferred from homology"/>
<keyword evidence="9 11" id="KW-0238">DNA-binding</keyword>
<keyword evidence="1 11" id="KW-0479">Metal-binding</keyword>
<dbReference type="InterPro" id="IPR027417">
    <property type="entry name" value="P-loop_NTPase"/>
</dbReference>
<dbReference type="EMBL" id="JBAKAR010000009">
    <property type="protein sequence ID" value="MEL0613832.1"/>
    <property type="molecule type" value="Genomic_DNA"/>
</dbReference>
<keyword evidence="7 11" id="KW-0067">ATP-binding</keyword>
<dbReference type="SUPFAM" id="SSF52540">
    <property type="entry name" value="P-loop containing nucleoside triphosphate hydrolases"/>
    <property type="match status" value="1"/>
</dbReference>
<dbReference type="InterPro" id="IPR003593">
    <property type="entry name" value="AAA+_ATPase"/>
</dbReference>
<comment type="caution">
    <text evidence="15">The sequence shown here is derived from an EMBL/GenBank/DDBJ whole genome shotgun (WGS) entry which is preliminary data.</text>
</comment>
<evidence type="ECO:0000256" key="5">
    <source>
        <dbReference type="ARBA" id="ARBA00022801"/>
    </source>
</evidence>
<gene>
    <name evidence="11 15" type="primary">radA</name>
    <name evidence="15" type="ORF">V6242_11810</name>
</gene>
<evidence type="ECO:0000256" key="10">
    <source>
        <dbReference type="ARBA" id="ARBA00023204"/>
    </source>
</evidence>
<evidence type="ECO:0000256" key="2">
    <source>
        <dbReference type="ARBA" id="ARBA00022741"/>
    </source>
</evidence>
<dbReference type="PANTHER" id="PTHR32472:SF10">
    <property type="entry name" value="DNA REPAIR PROTEIN RADA-LIKE PROTEIN"/>
    <property type="match status" value="1"/>
</dbReference>
<keyword evidence="6 13" id="KW-0862">Zinc</keyword>
<dbReference type="CDD" id="cd01121">
    <property type="entry name" value="RadA_SMS_N"/>
    <property type="match status" value="1"/>
</dbReference>
<comment type="domain">
    <text evidence="11">The middle region has homology to RecA with ATPase motifs including the RadA KNRFG motif, while the C-terminus is homologous to Lon protease.</text>
</comment>
<dbReference type="SMART" id="SM00382">
    <property type="entry name" value="AAA"/>
    <property type="match status" value="1"/>
</dbReference>
<dbReference type="PANTHER" id="PTHR32472">
    <property type="entry name" value="DNA REPAIR PROTEIN RADA"/>
    <property type="match status" value="1"/>
</dbReference>
<accession>A0ABU9G8T1</accession>
<feature type="binding site" evidence="11">
    <location>
        <begin position="104"/>
        <end position="111"/>
    </location>
    <ligand>
        <name>ATP</name>
        <dbReference type="ChEBI" id="CHEBI:30616"/>
    </ligand>
</feature>
<dbReference type="PROSITE" id="PS50162">
    <property type="entry name" value="RECA_2"/>
    <property type="match status" value="1"/>
</dbReference>
<dbReference type="RefSeq" id="WP_341567497.1">
    <property type="nucleotide sequence ID" value="NZ_JBAKAR010000009.1"/>
</dbReference>
<keyword evidence="4 13" id="KW-0863">Zinc-finger</keyword>
<comment type="function">
    <text evidence="13">DNA-dependent ATPase involved in processing of recombination intermediates, plays a role in repairing DNA breaks. Stimulates the branch migration of RecA-mediated strand transfer reactions, allowing the 3' invading strand to extend heteroduplex DNA faster. Binds ssDNA in the presence of ADP but not other nucleotides, has ATPase activity that is stimulated by ssDNA and various branched DNA structures, but inhibited by SSB. Does not have RecA's homology-searching function.</text>
</comment>
<dbReference type="Pfam" id="PF18073">
    <property type="entry name" value="Zn_ribbon_LapB"/>
    <property type="match status" value="1"/>
</dbReference>
<keyword evidence="10 11" id="KW-0234">DNA repair</keyword>
<dbReference type="HAMAP" id="MF_01498">
    <property type="entry name" value="RadA_bact"/>
    <property type="match status" value="1"/>
</dbReference>
<dbReference type="InterPro" id="IPR020568">
    <property type="entry name" value="Ribosomal_Su5_D2-typ_SF"/>
</dbReference>
<dbReference type="Pfam" id="PF13541">
    <property type="entry name" value="ChlI"/>
    <property type="match status" value="1"/>
</dbReference>
<evidence type="ECO:0000313" key="16">
    <source>
        <dbReference type="Proteomes" id="UP001379949"/>
    </source>
</evidence>
<keyword evidence="3 11" id="KW-0227">DNA damage</keyword>
<evidence type="ECO:0000256" key="13">
    <source>
        <dbReference type="RuleBase" id="RU003555"/>
    </source>
</evidence>
<dbReference type="Proteomes" id="UP001379949">
    <property type="component" value="Unassembled WGS sequence"/>
</dbReference>
<dbReference type="PRINTS" id="PR01874">
    <property type="entry name" value="DNAREPAIRADA"/>
</dbReference>
<dbReference type="Pfam" id="PF06745">
    <property type="entry name" value="ATPase"/>
    <property type="match status" value="1"/>
</dbReference>
<dbReference type="InterPro" id="IPR041166">
    <property type="entry name" value="Rubredoxin_2"/>
</dbReference>
<evidence type="ECO:0000259" key="14">
    <source>
        <dbReference type="PROSITE" id="PS50162"/>
    </source>
</evidence>
<dbReference type="InterPro" id="IPR004504">
    <property type="entry name" value="DNA_repair_RadA"/>
</dbReference>
<dbReference type="InterPro" id="IPR014721">
    <property type="entry name" value="Ribsml_uS5_D2-typ_fold_subgr"/>
</dbReference>
<name>A0ABU9G8T1_9GAMM</name>
<evidence type="ECO:0000256" key="3">
    <source>
        <dbReference type="ARBA" id="ARBA00022763"/>
    </source>
</evidence>
<dbReference type="SUPFAM" id="SSF54211">
    <property type="entry name" value="Ribosomal protein S5 domain 2-like"/>
    <property type="match status" value="1"/>
</dbReference>
<keyword evidence="8 11" id="KW-0346">Stress response</keyword>
<dbReference type="Gene3D" id="3.40.50.300">
    <property type="entry name" value="P-loop containing nucleotide triphosphate hydrolases"/>
    <property type="match status" value="1"/>
</dbReference>
<sequence>MAKAKTAFVCNECGSDYAKWQGQCQACGAWNSLSEIRLTSSKTSARVAANQDPRYQGYAGAVTGIQDLSDVDLGDVPRFSSGTKEFDRVLGGGLVPGGVVLIGGHPGAGKSTLLLQTMCWLAQQQDALYVTGEESLQQVAMRAQRLGLPTKNLKMLSETNVESILTIAQQVKPKIMVIDSIQVMHLDGIESAPGSVSQVRESAAVLTRFAKQTQTAVLLVGHVTKDGSLAGPKVLEHMVDCSVLLEGSEDSRFRTLRGMKNRFGAINELGVFAMLENGLREVKNPSSIFLNRSNHPAAGSLVMVVWEGTRPLLVELQALVDDSALGNPRRVTVGFDHNRLAMLLAVLHKHGGLLTSDQDVYLNVVGGVKVLETSADLAAIAAVASSFRDQVLPHNLVVLGEVGLSGEIRPVPSGQERISEAAKHGFTKAVVPKANCPKKPIAGMEVIGVERLSEALDAIFDR</sequence>
<protein>
    <recommendedName>
        <fullName evidence="11 12">DNA repair protein RadA</fullName>
    </recommendedName>
</protein>
<keyword evidence="16" id="KW-1185">Reference proteome</keyword>
<dbReference type="InterPro" id="IPR014774">
    <property type="entry name" value="KaiC-like_dom"/>
</dbReference>
<evidence type="ECO:0000313" key="15">
    <source>
        <dbReference type="EMBL" id="MEL0613832.1"/>
    </source>
</evidence>
<dbReference type="NCBIfam" id="TIGR00416">
    <property type="entry name" value="sms"/>
    <property type="match status" value="1"/>
</dbReference>
<evidence type="ECO:0000256" key="4">
    <source>
        <dbReference type="ARBA" id="ARBA00022771"/>
    </source>
</evidence>
<evidence type="ECO:0000256" key="8">
    <source>
        <dbReference type="ARBA" id="ARBA00023016"/>
    </source>
</evidence>
<evidence type="ECO:0000256" key="11">
    <source>
        <dbReference type="HAMAP-Rule" id="MF_01498"/>
    </source>
</evidence>
<comment type="function">
    <text evidence="11">Plays a role in repairing double-strand DNA breaks, probably involving stabilizing or processing branched DNA or blocked replication forks.</text>
</comment>
<feature type="short sequence motif" description="RadA KNRFG motif" evidence="11">
    <location>
        <begin position="260"/>
        <end position="264"/>
    </location>
</feature>
<evidence type="ECO:0000256" key="9">
    <source>
        <dbReference type="ARBA" id="ARBA00023125"/>
    </source>
</evidence>
<feature type="domain" description="RecA family profile 1" evidence="14">
    <location>
        <begin position="75"/>
        <end position="223"/>
    </location>
</feature>
<evidence type="ECO:0000256" key="6">
    <source>
        <dbReference type="ARBA" id="ARBA00022833"/>
    </source>
</evidence>
<keyword evidence="2 11" id="KW-0547">Nucleotide-binding</keyword>
<feature type="region of interest" description="Lon-protease-like" evidence="11">
    <location>
        <begin position="359"/>
        <end position="462"/>
    </location>
</feature>
<reference evidence="15 16" key="1">
    <citation type="submission" date="2024-02" db="EMBL/GenBank/DDBJ databases">
        <title>Bacteria isolated from the canopy kelp, Nereocystis luetkeana.</title>
        <authorList>
            <person name="Pfister C.A."/>
            <person name="Younker I.T."/>
            <person name="Light S.H."/>
        </authorList>
    </citation>
    <scope>NUCLEOTIDE SEQUENCE [LARGE SCALE GENOMIC DNA]</scope>
    <source>
        <strain evidence="15 16">TI.4.07</strain>
    </source>
</reference>
<keyword evidence="5" id="KW-0378">Hydrolase</keyword>
<dbReference type="Gene3D" id="3.30.230.10">
    <property type="match status" value="1"/>
</dbReference>